<feature type="domain" description="EF-hand" evidence="1">
    <location>
        <begin position="134"/>
        <end position="169"/>
    </location>
</feature>
<evidence type="ECO:0000313" key="2">
    <source>
        <dbReference type="EMBL" id="KOM41373.1"/>
    </source>
</evidence>
<name>A0A0L9UF54_PHAAN</name>
<dbReference type="STRING" id="3914.A0A0L9UF54"/>
<organism evidence="2 3">
    <name type="scientific">Phaseolus angularis</name>
    <name type="common">Azuki bean</name>
    <name type="synonym">Vigna angularis</name>
    <dbReference type="NCBI Taxonomy" id="3914"/>
    <lineage>
        <taxon>Eukaryota</taxon>
        <taxon>Viridiplantae</taxon>
        <taxon>Streptophyta</taxon>
        <taxon>Embryophyta</taxon>
        <taxon>Tracheophyta</taxon>
        <taxon>Spermatophyta</taxon>
        <taxon>Magnoliopsida</taxon>
        <taxon>eudicotyledons</taxon>
        <taxon>Gunneridae</taxon>
        <taxon>Pentapetalae</taxon>
        <taxon>rosids</taxon>
        <taxon>fabids</taxon>
        <taxon>Fabales</taxon>
        <taxon>Fabaceae</taxon>
        <taxon>Papilionoideae</taxon>
        <taxon>50 kb inversion clade</taxon>
        <taxon>NPAAA clade</taxon>
        <taxon>indigoferoid/millettioid clade</taxon>
        <taxon>Phaseoleae</taxon>
        <taxon>Vigna</taxon>
    </lineage>
</organism>
<dbReference type="Pfam" id="PF13855">
    <property type="entry name" value="LRR_8"/>
    <property type="match status" value="1"/>
</dbReference>
<dbReference type="SUPFAM" id="SSF52058">
    <property type="entry name" value="L domain-like"/>
    <property type="match status" value="1"/>
</dbReference>
<dbReference type="AlphaFoldDB" id="A0A0L9UF54"/>
<dbReference type="PANTHER" id="PTHR48064">
    <property type="entry name" value="OS01G0750400 PROTEIN"/>
    <property type="match status" value="1"/>
</dbReference>
<reference evidence="3" key="1">
    <citation type="journal article" date="2015" name="Proc. Natl. Acad. Sci. U.S.A.">
        <title>Genome sequencing of adzuki bean (Vigna angularis) provides insight into high starch and low fat accumulation and domestication.</title>
        <authorList>
            <person name="Yang K."/>
            <person name="Tian Z."/>
            <person name="Chen C."/>
            <person name="Luo L."/>
            <person name="Zhao B."/>
            <person name="Wang Z."/>
            <person name="Yu L."/>
            <person name="Li Y."/>
            <person name="Sun Y."/>
            <person name="Li W."/>
            <person name="Chen Y."/>
            <person name="Li Y."/>
            <person name="Zhang Y."/>
            <person name="Ai D."/>
            <person name="Zhao J."/>
            <person name="Shang C."/>
            <person name="Ma Y."/>
            <person name="Wu B."/>
            <person name="Wang M."/>
            <person name="Gao L."/>
            <person name="Sun D."/>
            <person name="Zhang P."/>
            <person name="Guo F."/>
            <person name="Wang W."/>
            <person name="Li Y."/>
            <person name="Wang J."/>
            <person name="Varshney R.K."/>
            <person name="Wang J."/>
            <person name="Ling H.Q."/>
            <person name="Wan P."/>
        </authorList>
    </citation>
    <scope>NUCLEOTIDE SEQUENCE</scope>
    <source>
        <strain evidence="3">cv. Jingnong 6</strain>
    </source>
</reference>
<evidence type="ECO:0000313" key="3">
    <source>
        <dbReference type="Proteomes" id="UP000053144"/>
    </source>
</evidence>
<dbReference type="EMBL" id="CM003374">
    <property type="protein sequence ID" value="KOM41373.1"/>
    <property type="molecule type" value="Genomic_DNA"/>
</dbReference>
<dbReference type="InterPro" id="IPR053038">
    <property type="entry name" value="RLP_Defense"/>
</dbReference>
<accession>A0A0L9UF54</accession>
<dbReference type="InterPro" id="IPR032675">
    <property type="entry name" value="LRR_dom_sf"/>
</dbReference>
<dbReference type="InterPro" id="IPR001611">
    <property type="entry name" value="Leu-rich_rpt"/>
</dbReference>
<dbReference type="PROSITE" id="PS50222">
    <property type="entry name" value="EF_HAND_2"/>
    <property type="match status" value="1"/>
</dbReference>
<dbReference type="InterPro" id="IPR002048">
    <property type="entry name" value="EF_hand_dom"/>
</dbReference>
<sequence>MESVKGELQNNNLSGPFPDYISYLEDLQYLNLADNNFNGSIPDKWDELSNLKYLDLSSIGLTGRLPMQLFSTRTFSVVLASSGLALLNLKIKDSKSCRNILAPTVGPSGIPMKPRETRRAFGLDIATSDQYQRLNVNLFDAYFLRADLDRDGCIKGAEVVSFFQGFHIGTKVLSEVLLRQCLKLPNDDQLFHFGCGRTCKSSRRWRRARGGEEGACGAAAGSGEKQATLSFKLYPRNIGRLSELEFRSLERNSLEDISCGNVMTANLVTFGLIIIK</sequence>
<evidence type="ECO:0000259" key="1">
    <source>
        <dbReference type="PROSITE" id="PS50222"/>
    </source>
</evidence>
<proteinExistence type="predicted"/>
<dbReference type="Proteomes" id="UP000053144">
    <property type="component" value="Chromosome 4"/>
</dbReference>
<gene>
    <name evidence="2" type="ORF">LR48_Vigan04g157100</name>
</gene>
<dbReference type="PANTHER" id="PTHR48064:SF6">
    <property type="entry name" value="RECEPTOR-LIKE PROTEIN KINASE 2"/>
    <property type="match status" value="1"/>
</dbReference>
<protein>
    <recommendedName>
        <fullName evidence="1">EF-hand domain-containing protein</fullName>
    </recommendedName>
</protein>
<dbReference type="Gene3D" id="3.80.10.10">
    <property type="entry name" value="Ribonuclease Inhibitor"/>
    <property type="match status" value="1"/>
</dbReference>
<dbReference type="Gramene" id="KOM41373">
    <property type="protein sequence ID" value="KOM41373"/>
    <property type="gene ID" value="LR48_Vigan04g157100"/>
</dbReference>
<dbReference type="GO" id="GO:0005509">
    <property type="term" value="F:calcium ion binding"/>
    <property type="evidence" value="ECO:0007669"/>
    <property type="project" value="InterPro"/>
</dbReference>